<dbReference type="InterPro" id="IPR001057">
    <property type="entry name" value="Glu/AcGlu_kinase"/>
</dbReference>
<dbReference type="UniPathway" id="UPA00068">
    <property type="reaction ID" value="UER00107"/>
</dbReference>
<sequence length="289" mass="30755">MKAISIHEKEDEPSSHHRLLVEAVQETLSLVATLKQKTFVVKLGGSALEYQRAVLQDLIWLHDLGVKVVLVHGGGPSITAWLQKLHIPTRFEQGQRVTDAQTLEVVRMVLCGHINRELVALTTEMGGDGVGLCGTDGHMIQAHVANERLGLVGEIDTIDASLVLHLVALGYIPIIAPLGLGANNTCLNINADLVASRLAGALKADRLIFLSDVNGIHLPDGTNLAELDAAQATALIAEGIIYGGMIPKIKACLQALADVPRVHIVSGAVSHALLSEIEGHSHMGTTITR</sequence>
<comment type="function">
    <text evidence="9">Catalyzes the ATP-dependent phosphorylation of N-acetyl-L-glutamate.</text>
</comment>
<dbReference type="Proteomes" id="UP000290365">
    <property type="component" value="Chromosome"/>
</dbReference>
<dbReference type="InterPro" id="IPR037528">
    <property type="entry name" value="ArgB"/>
</dbReference>
<evidence type="ECO:0000259" key="10">
    <source>
        <dbReference type="Pfam" id="PF00696"/>
    </source>
</evidence>
<dbReference type="AlphaFoldDB" id="A0A4P6JPG0"/>
<dbReference type="EC" id="2.7.2.8" evidence="9"/>
<dbReference type="PANTHER" id="PTHR23342">
    <property type="entry name" value="N-ACETYLGLUTAMATE SYNTHASE"/>
    <property type="match status" value="1"/>
</dbReference>
<comment type="similarity">
    <text evidence="9">Belongs to the acetylglutamate kinase family. ArgB subfamily.</text>
</comment>
<dbReference type="RefSeq" id="WP_129888026.1">
    <property type="nucleotide sequence ID" value="NZ_CP035758.1"/>
</dbReference>
<dbReference type="PIRSF" id="PIRSF000728">
    <property type="entry name" value="NAGK"/>
    <property type="match status" value="1"/>
</dbReference>
<evidence type="ECO:0000256" key="1">
    <source>
        <dbReference type="ARBA" id="ARBA00004828"/>
    </source>
</evidence>
<proteinExistence type="inferred from homology"/>
<keyword evidence="9" id="KW-0963">Cytoplasm</keyword>
<evidence type="ECO:0000256" key="3">
    <source>
        <dbReference type="ARBA" id="ARBA00022605"/>
    </source>
</evidence>
<feature type="site" description="Transition state stabilizer" evidence="9">
    <location>
        <position position="248"/>
    </location>
</feature>
<dbReference type="EMBL" id="CP035758">
    <property type="protein sequence ID" value="QBD76962.1"/>
    <property type="molecule type" value="Genomic_DNA"/>
</dbReference>
<dbReference type="KEGG" id="kbs:EPA93_13495"/>
<protein>
    <recommendedName>
        <fullName evidence="9">Acetylglutamate kinase</fullName>
        <ecNumber evidence="9">2.7.2.8</ecNumber>
    </recommendedName>
    <alternativeName>
        <fullName evidence="9">N-acetyl-L-glutamate 5-phosphotransferase</fullName>
    </alternativeName>
    <alternativeName>
        <fullName evidence="9">NAG kinase</fullName>
        <shortName evidence="9">NAGK</shortName>
    </alternativeName>
</protein>
<reference evidence="11 12" key="1">
    <citation type="submission" date="2019-01" db="EMBL/GenBank/DDBJ databases">
        <title>Ktedonosporobacter rubrisoli SCAWS-G2.</title>
        <authorList>
            <person name="Huang Y."/>
            <person name="Yan B."/>
        </authorList>
    </citation>
    <scope>NUCLEOTIDE SEQUENCE [LARGE SCALE GENOMIC DNA]</scope>
    <source>
        <strain evidence="11 12">SCAWS-G2</strain>
    </source>
</reference>
<keyword evidence="2 9" id="KW-0055">Arginine biosynthesis</keyword>
<comment type="subcellular location">
    <subcellularLocation>
        <location evidence="9">Cytoplasm</location>
    </subcellularLocation>
</comment>
<dbReference type="HAMAP" id="MF_00082">
    <property type="entry name" value="ArgB"/>
    <property type="match status" value="1"/>
</dbReference>
<dbReference type="Pfam" id="PF00696">
    <property type="entry name" value="AA_kinase"/>
    <property type="match status" value="1"/>
</dbReference>
<evidence type="ECO:0000256" key="8">
    <source>
        <dbReference type="ARBA" id="ARBA00048141"/>
    </source>
</evidence>
<dbReference type="OrthoDB" id="9803155at2"/>
<feature type="domain" description="Aspartate/glutamate/uridylate kinase" evidence="10">
    <location>
        <begin position="37"/>
        <end position="266"/>
    </location>
</feature>
<dbReference type="InterPro" id="IPR036393">
    <property type="entry name" value="AceGlu_kinase-like_sf"/>
</dbReference>
<dbReference type="PRINTS" id="PR00474">
    <property type="entry name" value="GLU5KINASE"/>
</dbReference>
<keyword evidence="4 9" id="KW-0808">Transferase</keyword>
<dbReference type="GO" id="GO:0003991">
    <property type="term" value="F:acetylglutamate kinase activity"/>
    <property type="evidence" value="ECO:0007669"/>
    <property type="project" value="UniProtKB-UniRule"/>
</dbReference>
<organism evidence="11 12">
    <name type="scientific">Ktedonosporobacter rubrisoli</name>
    <dbReference type="NCBI Taxonomy" id="2509675"/>
    <lineage>
        <taxon>Bacteria</taxon>
        <taxon>Bacillati</taxon>
        <taxon>Chloroflexota</taxon>
        <taxon>Ktedonobacteria</taxon>
        <taxon>Ktedonobacterales</taxon>
        <taxon>Ktedonosporobacteraceae</taxon>
        <taxon>Ktedonosporobacter</taxon>
    </lineage>
</organism>
<dbReference type="GO" id="GO:0042450">
    <property type="term" value="P:L-arginine biosynthetic process via ornithine"/>
    <property type="evidence" value="ECO:0007669"/>
    <property type="project" value="UniProtKB-UniRule"/>
</dbReference>
<keyword evidence="5 9" id="KW-0547">Nucleotide-binding</keyword>
<evidence type="ECO:0000313" key="12">
    <source>
        <dbReference type="Proteomes" id="UP000290365"/>
    </source>
</evidence>
<feature type="binding site" evidence="9">
    <location>
        <begin position="74"/>
        <end position="75"/>
    </location>
    <ligand>
        <name>substrate</name>
    </ligand>
</feature>
<dbReference type="GO" id="GO:0005737">
    <property type="term" value="C:cytoplasm"/>
    <property type="evidence" value="ECO:0007669"/>
    <property type="project" value="UniProtKB-SubCell"/>
</dbReference>
<dbReference type="FunFam" id="3.40.1160.10:FF:000004">
    <property type="entry name" value="Acetylglutamate kinase"/>
    <property type="match status" value="1"/>
</dbReference>
<evidence type="ECO:0000313" key="11">
    <source>
        <dbReference type="EMBL" id="QBD76962.1"/>
    </source>
</evidence>
<dbReference type="InterPro" id="IPR001048">
    <property type="entry name" value="Asp/Glu/Uridylate_kinase"/>
</dbReference>
<feature type="site" description="Transition state stabilizer" evidence="9">
    <location>
        <position position="42"/>
    </location>
</feature>
<evidence type="ECO:0000256" key="4">
    <source>
        <dbReference type="ARBA" id="ARBA00022679"/>
    </source>
</evidence>
<keyword evidence="6 9" id="KW-0418">Kinase</keyword>
<name>A0A4P6JPG0_KTERU</name>
<comment type="pathway">
    <text evidence="1 9">Amino-acid biosynthesis; L-arginine biosynthesis; N(2)-acetyl-L-ornithine from L-glutamate: step 2/4.</text>
</comment>
<keyword evidence="12" id="KW-1185">Reference proteome</keyword>
<evidence type="ECO:0000256" key="9">
    <source>
        <dbReference type="HAMAP-Rule" id="MF_00082"/>
    </source>
</evidence>
<feature type="binding site" evidence="9">
    <location>
        <position position="188"/>
    </location>
    <ligand>
        <name>substrate</name>
    </ligand>
</feature>
<feature type="binding site" evidence="9">
    <location>
        <position position="96"/>
    </location>
    <ligand>
        <name>substrate</name>
    </ligand>
</feature>
<evidence type="ECO:0000256" key="6">
    <source>
        <dbReference type="ARBA" id="ARBA00022777"/>
    </source>
</evidence>
<dbReference type="SUPFAM" id="SSF53633">
    <property type="entry name" value="Carbamate kinase-like"/>
    <property type="match status" value="1"/>
</dbReference>
<dbReference type="Gene3D" id="3.40.1160.10">
    <property type="entry name" value="Acetylglutamate kinase-like"/>
    <property type="match status" value="1"/>
</dbReference>
<evidence type="ECO:0000256" key="2">
    <source>
        <dbReference type="ARBA" id="ARBA00022571"/>
    </source>
</evidence>
<gene>
    <name evidence="9 11" type="primary">argB</name>
    <name evidence="11" type="ORF">EPA93_13495</name>
</gene>
<evidence type="ECO:0000256" key="5">
    <source>
        <dbReference type="ARBA" id="ARBA00022741"/>
    </source>
</evidence>
<accession>A0A4P6JPG0</accession>
<dbReference type="CDD" id="cd04238">
    <property type="entry name" value="AAK_NAGK-like"/>
    <property type="match status" value="1"/>
</dbReference>
<dbReference type="InterPro" id="IPR004662">
    <property type="entry name" value="AcgluKinase_fam"/>
</dbReference>
<evidence type="ECO:0000256" key="7">
    <source>
        <dbReference type="ARBA" id="ARBA00022840"/>
    </source>
</evidence>
<dbReference type="GO" id="GO:0005524">
    <property type="term" value="F:ATP binding"/>
    <property type="evidence" value="ECO:0007669"/>
    <property type="project" value="UniProtKB-UniRule"/>
</dbReference>
<keyword evidence="7 9" id="KW-0067">ATP-binding</keyword>
<dbReference type="NCBIfam" id="TIGR00761">
    <property type="entry name" value="argB"/>
    <property type="match status" value="1"/>
</dbReference>
<keyword evidence="3 9" id="KW-0028">Amino-acid biosynthesis</keyword>
<dbReference type="PANTHER" id="PTHR23342:SF0">
    <property type="entry name" value="N-ACETYLGLUTAMATE SYNTHASE, MITOCHONDRIAL"/>
    <property type="match status" value="1"/>
</dbReference>
<comment type="catalytic activity">
    <reaction evidence="8 9">
        <text>N-acetyl-L-glutamate + ATP = N-acetyl-L-glutamyl 5-phosphate + ADP</text>
        <dbReference type="Rhea" id="RHEA:14629"/>
        <dbReference type="ChEBI" id="CHEBI:30616"/>
        <dbReference type="ChEBI" id="CHEBI:44337"/>
        <dbReference type="ChEBI" id="CHEBI:57936"/>
        <dbReference type="ChEBI" id="CHEBI:456216"/>
        <dbReference type="EC" id="2.7.2.8"/>
    </reaction>
</comment>